<evidence type="ECO:0000313" key="2">
    <source>
        <dbReference type="EMBL" id="ODS03854.1"/>
    </source>
</evidence>
<feature type="compositionally biased region" description="Basic residues" evidence="1">
    <location>
        <begin position="55"/>
        <end position="75"/>
    </location>
</feature>
<dbReference type="RefSeq" id="WP_069622954.1">
    <property type="nucleotide sequence ID" value="NZ_LPWD01000038.1"/>
</dbReference>
<protein>
    <submittedName>
        <fullName evidence="2">Uncharacterized protein</fullName>
    </submittedName>
</protein>
<name>A0A1E3WDF3_9HYPH</name>
<reference evidence="2 3" key="1">
    <citation type="journal article" date="2016" name="Environ. Microbiol.">
        <title>New Methyloceanibacter diversity from North Sea sediments includes methanotroph containing solely the soluble methane monooxygenase.</title>
        <authorList>
            <person name="Vekeman B."/>
            <person name="Kerckhof F.M."/>
            <person name="Cremers G."/>
            <person name="de Vos P."/>
            <person name="Vandamme P."/>
            <person name="Boon N."/>
            <person name="Op den Camp H.J."/>
            <person name="Heylen K."/>
        </authorList>
    </citation>
    <scope>NUCLEOTIDE SEQUENCE [LARGE SCALE GENOMIC DNA]</scope>
    <source>
        <strain evidence="2 3">R-67177</strain>
    </source>
</reference>
<accession>A0A1E3WDF3</accession>
<comment type="caution">
    <text evidence="2">The sequence shown here is derived from an EMBL/GenBank/DDBJ whole genome shotgun (WGS) entry which is preliminary data.</text>
</comment>
<gene>
    <name evidence="2" type="ORF">AUC71_07375</name>
</gene>
<dbReference type="AlphaFoldDB" id="A0A1E3WDF3"/>
<dbReference type="Proteomes" id="UP000095042">
    <property type="component" value="Unassembled WGS sequence"/>
</dbReference>
<proteinExistence type="predicted"/>
<organism evidence="2 3">
    <name type="scientific">Methyloceanibacter marginalis</name>
    <dbReference type="NCBI Taxonomy" id="1774971"/>
    <lineage>
        <taxon>Bacteria</taxon>
        <taxon>Pseudomonadati</taxon>
        <taxon>Pseudomonadota</taxon>
        <taxon>Alphaproteobacteria</taxon>
        <taxon>Hyphomicrobiales</taxon>
        <taxon>Hyphomicrobiaceae</taxon>
        <taxon>Methyloceanibacter</taxon>
    </lineage>
</organism>
<dbReference type="EMBL" id="LPWD01000038">
    <property type="protein sequence ID" value="ODS03854.1"/>
    <property type="molecule type" value="Genomic_DNA"/>
</dbReference>
<feature type="compositionally biased region" description="Low complexity" evidence="1">
    <location>
        <begin position="36"/>
        <end position="45"/>
    </location>
</feature>
<feature type="region of interest" description="Disordered" evidence="1">
    <location>
        <begin position="1"/>
        <end position="75"/>
    </location>
</feature>
<evidence type="ECO:0000313" key="3">
    <source>
        <dbReference type="Proteomes" id="UP000095042"/>
    </source>
</evidence>
<keyword evidence="3" id="KW-1185">Reference proteome</keyword>
<feature type="compositionally biased region" description="Basic and acidic residues" evidence="1">
    <location>
        <begin position="1"/>
        <end position="23"/>
    </location>
</feature>
<sequence>MNDQKKTSPEFDTDKDLSADEAKPATADQDTDAKDSAASVSSDGAETLTLTPPSLRKRMSFQRPPSKPKSKKAPR</sequence>
<evidence type="ECO:0000256" key="1">
    <source>
        <dbReference type="SAM" id="MobiDB-lite"/>
    </source>
</evidence>